<comment type="caution">
    <text evidence="4">The sequence shown here is derived from an EMBL/GenBank/DDBJ whole genome shotgun (WGS) entry which is preliminary data.</text>
</comment>
<feature type="region of interest" description="Disordered" evidence="2">
    <location>
        <begin position="294"/>
        <end position="322"/>
    </location>
</feature>
<dbReference type="PANTHER" id="PTHR10039">
    <property type="entry name" value="AMELOGENIN"/>
    <property type="match status" value="1"/>
</dbReference>
<keyword evidence="1" id="KW-0677">Repeat</keyword>
<dbReference type="PANTHER" id="PTHR10039:SF14">
    <property type="entry name" value="NACHT DOMAIN-CONTAINING PROTEIN"/>
    <property type="match status" value="1"/>
</dbReference>
<evidence type="ECO:0000256" key="1">
    <source>
        <dbReference type="ARBA" id="ARBA00022737"/>
    </source>
</evidence>
<evidence type="ECO:0000256" key="2">
    <source>
        <dbReference type="SAM" id="MobiDB-lite"/>
    </source>
</evidence>
<name>A0A9P5PBN3_9AGAR</name>
<dbReference type="Proteomes" id="UP000772434">
    <property type="component" value="Unassembled WGS sequence"/>
</dbReference>
<feature type="domain" description="Nephrocystin 3-like N-terminal" evidence="3">
    <location>
        <begin position="146"/>
        <end position="243"/>
    </location>
</feature>
<gene>
    <name evidence="4" type="ORF">BDP27DRAFT_1429534</name>
</gene>
<reference evidence="4" key="1">
    <citation type="submission" date="2020-11" db="EMBL/GenBank/DDBJ databases">
        <authorList>
            <consortium name="DOE Joint Genome Institute"/>
            <person name="Ahrendt S."/>
            <person name="Riley R."/>
            <person name="Andreopoulos W."/>
            <person name="Labutti K."/>
            <person name="Pangilinan J."/>
            <person name="Ruiz-Duenas F.J."/>
            <person name="Barrasa J.M."/>
            <person name="Sanchez-Garcia M."/>
            <person name="Camarero S."/>
            <person name="Miyauchi S."/>
            <person name="Serrano A."/>
            <person name="Linde D."/>
            <person name="Babiker R."/>
            <person name="Drula E."/>
            <person name="Ayuso-Fernandez I."/>
            <person name="Pacheco R."/>
            <person name="Padilla G."/>
            <person name="Ferreira P."/>
            <person name="Barriuso J."/>
            <person name="Kellner H."/>
            <person name="Castanera R."/>
            <person name="Alfaro M."/>
            <person name="Ramirez L."/>
            <person name="Pisabarro A.G."/>
            <person name="Kuo A."/>
            <person name="Tritt A."/>
            <person name="Lipzen A."/>
            <person name="He G."/>
            <person name="Yan M."/>
            <person name="Ng V."/>
            <person name="Cullen D."/>
            <person name="Martin F."/>
            <person name="Rosso M.-N."/>
            <person name="Henrissat B."/>
            <person name="Hibbett D."/>
            <person name="Martinez A.T."/>
            <person name="Grigoriev I.V."/>
        </authorList>
    </citation>
    <scope>NUCLEOTIDE SEQUENCE</scope>
    <source>
        <strain evidence="4">AH 40177</strain>
    </source>
</reference>
<dbReference type="AlphaFoldDB" id="A0A9P5PBN3"/>
<accession>A0A9P5PBN3</accession>
<proteinExistence type="predicted"/>
<keyword evidence="5" id="KW-1185">Reference proteome</keyword>
<dbReference type="OrthoDB" id="163438at2759"/>
<protein>
    <recommendedName>
        <fullName evidence="3">Nephrocystin 3-like N-terminal domain-containing protein</fullName>
    </recommendedName>
</protein>
<dbReference type="Pfam" id="PF24883">
    <property type="entry name" value="NPHP3_N"/>
    <property type="match status" value="1"/>
</dbReference>
<dbReference type="InterPro" id="IPR056884">
    <property type="entry name" value="NPHP3-like_N"/>
</dbReference>
<sequence>MDYKVCPLDHTTYAISLANLKNSPTIQGTDYFCNRHLRSDGYCLPQPATAINDCTLMNHTRQSETGIDKLRNVAALEALYNSTDSFSQPRCLPGTCTEILTNLQEWSLQTDPARRIKWLSGPAGAGKEPASSEVPSFSDDPILDLAIFATIAYQLALNVPWLGGPISQVLEQNPSVVIRSVETQLQNLISEPCRMHPNQTPLTILIDGLDECEGQDVHLEILRAIRNSSTERFFPLKFIIASRPKVHIRRMFESSVYHSVLSIMNLNVCLLRDHTMPYPSANLRTFQTIQGTDHYPNQCTAPHDSAESFSHYQKATEEGTYG</sequence>
<organism evidence="4 5">
    <name type="scientific">Rhodocollybia butyracea</name>
    <dbReference type="NCBI Taxonomy" id="206335"/>
    <lineage>
        <taxon>Eukaryota</taxon>
        <taxon>Fungi</taxon>
        <taxon>Dikarya</taxon>
        <taxon>Basidiomycota</taxon>
        <taxon>Agaricomycotina</taxon>
        <taxon>Agaricomycetes</taxon>
        <taxon>Agaricomycetidae</taxon>
        <taxon>Agaricales</taxon>
        <taxon>Marasmiineae</taxon>
        <taxon>Omphalotaceae</taxon>
        <taxon>Rhodocollybia</taxon>
    </lineage>
</organism>
<evidence type="ECO:0000313" key="5">
    <source>
        <dbReference type="Proteomes" id="UP000772434"/>
    </source>
</evidence>
<evidence type="ECO:0000313" key="4">
    <source>
        <dbReference type="EMBL" id="KAF9060893.1"/>
    </source>
</evidence>
<evidence type="ECO:0000259" key="3">
    <source>
        <dbReference type="Pfam" id="PF24883"/>
    </source>
</evidence>
<dbReference type="EMBL" id="JADNRY010000222">
    <property type="protein sequence ID" value="KAF9060893.1"/>
    <property type="molecule type" value="Genomic_DNA"/>
</dbReference>